<evidence type="ECO:0000313" key="4">
    <source>
        <dbReference type="Proteomes" id="UP000469440"/>
    </source>
</evidence>
<dbReference type="Proteomes" id="UP000469440">
    <property type="component" value="Unassembled WGS sequence"/>
</dbReference>
<feature type="domain" description="Inner membrane component" evidence="2">
    <location>
        <begin position="66"/>
        <end position="115"/>
    </location>
</feature>
<dbReference type="InterPro" id="IPR005185">
    <property type="entry name" value="YccF"/>
</dbReference>
<dbReference type="AlphaFoldDB" id="A0A6N8I474"/>
<reference evidence="3 4" key="1">
    <citation type="submission" date="2019-09" db="EMBL/GenBank/DDBJ databases">
        <title>Genome sequence of Clostridium sp. EA1.</title>
        <authorList>
            <person name="Poehlein A."/>
            <person name="Bengelsdorf F.R."/>
            <person name="Daniel R."/>
        </authorList>
    </citation>
    <scope>NUCLEOTIDE SEQUENCE [LARGE SCALE GENOMIC DNA]</scope>
    <source>
        <strain evidence="3 4">EA1</strain>
    </source>
</reference>
<evidence type="ECO:0000256" key="1">
    <source>
        <dbReference type="SAM" id="Phobius"/>
    </source>
</evidence>
<keyword evidence="1" id="KW-1133">Transmembrane helix</keyword>
<dbReference type="NCBIfam" id="NF008740">
    <property type="entry name" value="PRK11770.1-2"/>
    <property type="match status" value="1"/>
</dbReference>
<dbReference type="EMBL" id="VWXL01000103">
    <property type="protein sequence ID" value="MVB12758.1"/>
    <property type="molecule type" value="Genomic_DNA"/>
</dbReference>
<dbReference type="PANTHER" id="PTHR42903">
    <property type="entry name" value="INNER MEMBRANE PROTEIN YCCF"/>
    <property type="match status" value="1"/>
</dbReference>
<dbReference type="InterPro" id="IPR052937">
    <property type="entry name" value="Inner_membrane_protein"/>
</dbReference>
<name>A0A6N8I474_9FIRM</name>
<accession>A0A6N8I474</accession>
<organism evidence="3 4">
    <name type="scientific">Caproicibacter fermentans</name>
    <dbReference type="NCBI Taxonomy" id="2576756"/>
    <lineage>
        <taxon>Bacteria</taxon>
        <taxon>Bacillati</taxon>
        <taxon>Bacillota</taxon>
        <taxon>Clostridia</taxon>
        <taxon>Eubacteriales</taxon>
        <taxon>Acutalibacteraceae</taxon>
        <taxon>Caproicibacter</taxon>
    </lineage>
</organism>
<dbReference type="Pfam" id="PF03733">
    <property type="entry name" value="YccF"/>
    <property type="match status" value="2"/>
</dbReference>
<proteinExistence type="predicted"/>
<feature type="domain" description="Inner membrane component" evidence="2">
    <location>
        <begin position="4"/>
        <end position="54"/>
    </location>
</feature>
<dbReference type="RefSeq" id="WP_156991354.1">
    <property type="nucleotide sequence ID" value="NZ_VWXL01000103.1"/>
</dbReference>
<sequence length="119" mass="12446">MGCVGNAIWFLLGGCVMGLSWLAVGILWCVTVVGVPVGVQCFKFAELAFFPFGKEIRYGGGAGSLLLNLLWLVFGGFALAVEAAAVGALFCMMVVGIPFGMQCFKIAKLALMPFGSAVN</sequence>
<comment type="caution">
    <text evidence="3">The sequence shown here is derived from an EMBL/GenBank/DDBJ whole genome shotgun (WGS) entry which is preliminary data.</text>
</comment>
<keyword evidence="1" id="KW-0812">Transmembrane</keyword>
<evidence type="ECO:0000259" key="2">
    <source>
        <dbReference type="Pfam" id="PF03733"/>
    </source>
</evidence>
<protein>
    <submittedName>
        <fullName evidence="3">Inner membrane protein YccF</fullName>
    </submittedName>
</protein>
<evidence type="ECO:0000313" key="3">
    <source>
        <dbReference type="EMBL" id="MVB12758.1"/>
    </source>
</evidence>
<keyword evidence="1" id="KW-0472">Membrane</keyword>
<dbReference type="GO" id="GO:0005886">
    <property type="term" value="C:plasma membrane"/>
    <property type="evidence" value="ECO:0007669"/>
    <property type="project" value="TreeGrafter"/>
</dbReference>
<dbReference type="PANTHER" id="PTHR42903:SF1">
    <property type="entry name" value="INNER MEMBRANE PROTEIN YCCF"/>
    <property type="match status" value="1"/>
</dbReference>
<feature type="transmembrane region" description="Helical" evidence="1">
    <location>
        <begin position="6"/>
        <end position="35"/>
    </location>
</feature>
<feature type="transmembrane region" description="Helical" evidence="1">
    <location>
        <begin position="83"/>
        <end position="104"/>
    </location>
</feature>
<gene>
    <name evidence="3" type="primary">yccF</name>
    <name evidence="3" type="ORF">CAFE_35030</name>
</gene>
<keyword evidence="4" id="KW-1185">Reference proteome</keyword>